<reference evidence="3 4" key="1">
    <citation type="submission" date="2016-07" db="EMBL/GenBank/DDBJ databases">
        <title>Comparative genomics of the Campylobacter concisus group.</title>
        <authorList>
            <person name="Miller W.G."/>
            <person name="Yee E."/>
            <person name="Chapman M.H."/>
            <person name="Huynh S."/>
            <person name="Bono J.L."/>
            <person name="On S.L.W."/>
            <person name="StLeger J."/>
            <person name="Foster G."/>
            <person name="Parker C.T."/>
        </authorList>
    </citation>
    <scope>NUCLEOTIDE SEQUENCE [LARGE SCALE GENOMIC DNA]</scope>
    <source>
        <strain evidence="3 4">CCUG 21559</strain>
    </source>
</reference>
<evidence type="ECO:0000313" key="3">
    <source>
        <dbReference type="EMBL" id="QCD44883.1"/>
    </source>
</evidence>
<evidence type="ECO:0000256" key="2">
    <source>
        <dbReference type="ARBA" id="ARBA00023235"/>
    </source>
</evidence>
<dbReference type="Pfam" id="PF01177">
    <property type="entry name" value="Asp_Glu_race"/>
    <property type="match status" value="1"/>
</dbReference>
<dbReference type="NCBIfam" id="TIGR00035">
    <property type="entry name" value="asp_race"/>
    <property type="match status" value="1"/>
</dbReference>
<proteinExistence type="inferred from homology"/>
<dbReference type="InterPro" id="IPR015942">
    <property type="entry name" value="Asp/Glu/hydantoin_racemase"/>
</dbReference>
<protein>
    <submittedName>
        <fullName evidence="3">Aspartate racemase</fullName>
    </submittedName>
</protein>
<dbReference type="InterPro" id="IPR001920">
    <property type="entry name" value="Asp/Glu_race"/>
</dbReference>
<dbReference type="EMBL" id="CP012542">
    <property type="protein sequence ID" value="QCD44883.1"/>
    <property type="molecule type" value="Genomic_DNA"/>
</dbReference>
<dbReference type="PROSITE" id="PS00923">
    <property type="entry name" value="ASP_GLU_RACEMASE_1"/>
    <property type="match status" value="1"/>
</dbReference>
<dbReference type="SUPFAM" id="SSF53681">
    <property type="entry name" value="Aspartate/glutamate racemase"/>
    <property type="match status" value="2"/>
</dbReference>
<gene>
    <name evidence="3" type="ORF">CMUC_1109</name>
</gene>
<comment type="similarity">
    <text evidence="1">Belongs to the aspartate/glutamate racemases family.</text>
</comment>
<dbReference type="RefSeq" id="WP_169753429.1">
    <property type="nucleotide sequence ID" value="NZ_CP012542.1"/>
</dbReference>
<dbReference type="InterPro" id="IPR018187">
    <property type="entry name" value="Asp/Glu_racemase_AS_1"/>
</dbReference>
<sequence length="227" mass="24826">MKTIGILGGMGPQATIDLYQKIVSLTPASSDQEHLHVVIDSYSQIEDRTKFIMGEGASPLPKLVEAANRLKNAGCDAIIISCNTAHFFAPQIEEQTGVKILYISKIAVDAVQREHPNAKNVAVIATSGTKKGEVYDRILRERGLNSVSFTNAQQEALMDCIYKGVKAGKTDEYVGLFNKTIASIEADVYIAACTEIPLLLPTLDKPYKFIDATLELAKYAVNYALER</sequence>
<accession>A0A6G5QGQ1</accession>
<dbReference type="GO" id="GO:0047661">
    <property type="term" value="F:amino-acid racemase activity"/>
    <property type="evidence" value="ECO:0007669"/>
    <property type="project" value="InterPro"/>
</dbReference>
<dbReference type="Proteomes" id="UP000503264">
    <property type="component" value="Chromosome"/>
</dbReference>
<organism evidence="3 4">
    <name type="scientific">Campylobacter mucosalis CCUG 21559</name>
    <dbReference type="NCBI Taxonomy" id="1032067"/>
    <lineage>
        <taxon>Bacteria</taxon>
        <taxon>Pseudomonadati</taxon>
        <taxon>Campylobacterota</taxon>
        <taxon>Epsilonproteobacteria</taxon>
        <taxon>Campylobacterales</taxon>
        <taxon>Campylobacteraceae</taxon>
        <taxon>Campylobacter</taxon>
    </lineage>
</organism>
<evidence type="ECO:0000313" key="4">
    <source>
        <dbReference type="Proteomes" id="UP000503264"/>
    </source>
</evidence>
<dbReference type="AlphaFoldDB" id="A0A6G5QGQ1"/>
<dbReference type="PANTHER" id="PTHR21198:SF7">
    <property type="entry name" value="ASPARTATE-GLUTAMATE RACEMASE FAMILY"/>
    <property type="match status" value="1"/>
</dbReference>
<dbReference type="Gene3D" id="3.40.50.1860">
    <property type="match status" value="2"/>
</dbReference>
<dbReference type="InterPro" id="IPR004380">
    <property type="entry name" value="Asp_race"/>
</dbReference>
<dbReference type="PANTHER" id="PTHR21198">
    <property type="entry name" value="GLUTAMATE RACEMASE"/>
    <property type="match status" value="1"/>
</dbReference>
<keyword evidence="2" id="KW-0413">Isomerase</keyword>
<name>A0A6G5QGQ1_9BACT</name>
<evidence type="ECO:0000256" key="1">
    <source>
        <dbReference type="ARBA" id="ARBA00007847"/>
    </source>
</evidence>
<keyword evidence="4" id="KW-1185">Reference proteome</keyword>